<dbReference type="SMART" id="SM00530">
    <property type="entry name" value="HTH_XRE"/>
    <property type="match status" value="1"/>
</dbReference>
<dbReference type="Proteomes" id="UP000467132">
    <property type="component" value="Unassembled WGS sequence"/>
</dbReference>
<evidence type="ECO:0000313" key="2">
    <source>
        <dbReference type="EMBL" id="NBI05751.1"/>
    </source>
</evidence>
<organism evidence="2 3">
    <name type="scientific">Senegalia massiliensis</name>
    <dbReference type="NCBI Taxonomy" id="1720316"/>
    <lineage>
        <taxon>Bacteria</taxon>
        <taxon>Bacillati</taxon>
        <taxon>Bacillota</taxon>
        <taxon>Clostridia</taxon>
        <taxon>Eubacteriales</taxon>
        <taxon>Clostridiaceae</taxon>
        <taxon>Senegalia</taxon>
    </lineage>
</organism>
<protein>
    <submittedName>
        <fullName evidence="2">XRE family transcriptional regulator</fullName>
    </submittedName>
</protein>
<dbReference type="RefSeq" id="WP_160196241.1">
    <property type="nucleotide sequence ID" value="NZ_QXXA01000004.1"/>
</dbReference>
<dbReference type="Pfam" id="PF01381">
    <property type="entry name" value="HTH_3"/>
    <property type="match status" value="1"/>
</dbReference>
<dbReference type="InterPro" id="IPR010982">
    <property type="entry name" value="Lambda_DNA-bd_dom_sf"/>
</dbReference>
<evidence type="ECO:0000259" key="1">
    <source>
        <dbReference type="PROSITE" id="PS50943"/>
    </source>
</evidence>
<sequence length="66" mass="8052">MGVKNRLGEIRLQKGYKFQKDFAEFLELSQYQYNRYERNERQPSLEIALKISDKLNIDVKDFMYLE</sequence>
<dbReference type="AlphaFoldDB" id="A0A845QU45"/>
<gene>
    <name evidence="2" type="ORF">D3Z33_02640</name>
</gene>
<dbReference type="EMBL" id="QXXA01000004">
    <property type="protein sequence ID" value="NBI05751.1"/>
    <property type="molecule type" value="Genomic_DNA"/>
</dbReference>
<accession>A0A845QU45</accession>
<evidence type="ECO:0000313" key="3">
    <source>
        <dbReference type="Proteomes" id="UP000467132"/>
    </source>
</evidence>
<keyword evidence="3" id="KW-1185">Reference proteome</keyword>
<dbReference type="InterPro" id="IPR001387">
    <property type="entry name" value="Cro/C1-type_HTH"/>
</dbReference>
<feature type="domain" description="HTH cro/C1-type" evidence="1">
    <location>
        <begin position="19"/>
        <end position="62"/>
    </location>
</feature>
<reference evidence="2 3" key="1">
    <citation type="submission" date="2018-08" db="EMBL/GenBank/DDBJ databases">
        <title>Murine metabolic-syndrome-specific gut microbial biobank.</title>
        <authorList>
            <person name="Liu C."/>
        </authorList>
    </citation>
    <scope>NUCLEOTIDE SEQUENCE [LARGE SCALE GENOMIC DNA]</scope>
    <source>
        <strain evidence="2 3">583</strain>
    </source>
</reference>
<dbReference type="CDD" id="cd00093">
    <property type="entry name" value="HTH_XRE"/>
    <property type="match status" value="1"/>
</dbReference>
<dbReference type="GO" id="GO:0003677">
    <property type="term" value="F:DNA binding"/>
    <property type="evidence" value="ECO:0007669"/>
    <property type="project" value="InterPro"/>
</dbReference>
<dbReference type="SUPFAM" id="SSF47413">
    <property type="entry name" value="lambda repressor-like DNA-binding domains"/>
    <property type="match status" value="1"/>
</dbReference>
<name>A0A845QU45_9CLOT</name>
<dbReference type="Gene3D" id="1.10.260.40">
    <property type="entry name" value="lambda repressor-like DNA-binding domains"/>
    <property type="match status" value="1"/>
</dbReference>
<dbReference type="PROSITE" id="PS50943">
    <property type="entry name" value="HTH_CROC1"/>
    <property type="match status" value="1"/>
</dbReference>
<proteinExistence type="predicted"/>
<comment type="caution">
    <text evidence="2">The sequence shown here is derived from an EMBL/GenBank/DDBJ whole genome shotgun (WGS) entry which is preliminary data.</text>
</comment>
<dbReference type="OrthoDB" id="1928437at2"/>